<gene>
    <name evidence="2" type="ORF">ARMGADRAFT_936683</name>
</gene>
<protein>
    <recommendedName>
        <fullName evidence="1">Tc1-like transposase DDE domain-containing protein</fullName>
    </recommendedName>
</protein>
<name>A0A2H3D584_ARMGA</name>
<dbReference type="OrthoDB" id="2266637at2759"/>
<evidence type="ECO:0000313" key="3">
    <source>
        <dbReference type="Proteomes" id="UP000217790"/>
    </source>
</evidence>
<dbReference type="GO" id="GO:0003676">
    <property type="term" value="F:nucleic acid binding"/>
    <property type="evidence" value="ECO:0007669"/>
    <property type="project" value="InterPro"/>
</dbReference>
<dbReference type="InParanoid" id="A0A2H3D584"/>
<evidence type="ECO:0000313" key="2">
    <source>
        <dbReference type="EMBL" id="PBK88924.1"/>
    </source>
</evidence>
<accession>A0A2H3D584</accession>
<feature type="non-terminal residue" evidence="2">
    <location>
        <position position="1"/>
    </location>
</feature>
<feature type="domain" description="Tc1-like transposase DDE" evidence="1">
    <location>
        <begin position="1"/>
        <end position="29"/>
    </location>
</feature>
<dbReference type="EMBL" id="KZ293670">
    <property type="protein sequence ID" value="PBK88924.1"/>
    <property type="molecule type" value="Genomic_DNA"/>
</dbReference>
<dbReference type="OMA" id="YLMEAVW"/>
<dbReference type="Proteomes" id="UP000217790">
    <property type="component" value="Unassembled WGS sequence"/>
</dbReference>
<organism evidence="2 3">
    <name type="scientific">Armillaria gallica</name>
    <name type="common">Bulbous honey fungus</name>
    <name type="synonym">Armillaria bulbosa</name>
    <dbReference type="NCBI Taxonomy" id="47427"/>
    <lineage>
        <taxon>Eukaryota</taxon>
        <taxon>Fungi</taxon>
        <taxon>Dikarya</taxon>
        <taxon>Basidiomycota</taxon>
        <taxon>Agaricomycotina</taxon>
        <taxon>Agaricomycetes</taxon>
        <taxon>Agaricomycetidae</taxon>
        <taxon>Agaricales</taxon>
        <taxon>Marasmiineae</taxon>
        <taxon>Physalacriaceae</taxon>
        <taxon>Armillaria</taxon>
    </lineage>
</organism>
<dbReference type="AlphaFoldDB" id="A0A2H3D584"/>
<sequence>LEYLPPYSPDYQPIEQVFSVIKSHFRQNGQSTYSSRSMYHEMYAVCDAATPEMTWGFFSHSGYL</sequence>
<dbReference type="InterPro" id="IPR036397">
    <property type="entry name" value="RNaseH_sf"/>
</dbReference>
<dbReference type="Gene3D" id="3.30.420.10">
    <property type="entry name" value="Ribonuclease H-like superfamily/Ribonuclease H"/>
    <property type="match status" value="1"/>
</dbReference>
<reference evidence="3" key="1">
    <citation type="journal article" date="2017" name="Nat. Ecol. Evol.">
        <title>Genome expansion and lineage-specific genetic innovations in the forest pathogenic fungi Armillaria.</title>
        <authorList>
            <person name="Sipos G."/>
            <person name="Prasanna A.N."/>
            <person name="Walter M.C."/>
            <person name="O'Connor E."/>
            <person name="Balint B."/>
            <person name="Krizsan K."/>
            <person name="Kiss B."/>
            <person name="Hess J."/>
            <person name="Varga T."/>
            <person name="Slot J."/>
            <person name="Riley R."/>
            <person name="Boka B."/>
            <person name="Rigling D."/>
            <person name="Barry K."/>
            <person name="Lee J."/>
            <person name="Mihaltcheva S."/>
            <person name="LaButti K."/>
            <person name="Lipzen A."/>
            <person name="Waldron R."/>
            <person name="Moloney N.M."/>
            <person name="Sperisen C."/>
            <person name="Kredics L."/>
            <person name="Vagvoelgyi C."/>
            <person name="Patrignani A."/>
            <person name="Fitzpatrick D."/>
            <person name="Nagy I."/>
            <person name="Doyle S."/>
            <person name="Anderson J.B."/>
            <person name="Grigoriev I.V."/>
            <person name="Gueldener U."/>
            <person name="Muensterkoetter M."/>
            <person name="Nagy L.G."/>
        </authorList>
    </citation>
    <scope>NUCLEOTIDE SEQUENCE [LARGE SCALE GENOMIC DNA]</scope>
    <source>
        <strain evidence="3">Ar21-2</strain>
    </source>
</reference>
<dbReference type="Pfam" id="PF13358">
    <property type="entry name" value="DDE_3"/>
    <property type="match status" value="1"/>
</dbReference>
<keyword evidence="3" id="KW-1185">Reference proteome</keyword>
<evidence type="ECO:0000259" key="1">
    <source>
        <dbReference type="Pfam" id="PF13358"/>
    </source>
</evidence>
<dbReference type="InterPro" id="IPR038717">
    <property type="entry name" value="Tc1-like_DDE_dom"/>
</dbReference>
<proteinExistence type="predicted"/>